<dbReference type="STRING" id="394264.SAMN04488040_1259"/>
<dbReference type="GO" id="GO:0016114">
    <property type="term" value="P:terpenoid biosynthetic process"/>
    <property type="evidence" value="ECO:0007669"/>
    <property type="project" value="UniProtKB-UniRule"/>
</dbReference>
<evidence type="ECO:0000256" key="3">
    <source>
        <dbReference type="ARBA" id="ARBA00017473"/>
    </source>
</evidence>
<dbReference type="InterPro" id="IPR006204">
    <property type="entry name" value="GHMP_kinase_N_dom"/>
</dbReference>
<dbReference type="Gene3D" id="3.30.230.10">
    <property type="match status" value="1"/>
</dbReference>
<evidence type="ECO:0000259" key="11">
    <source>
        <dbReference type="Pfam" id="PF00288"/>
    </source>
</evidence>
<evidence type="ECO:0000256" key="5">
    <source>
        <dbReference type="ARBA" id="ARBA00022741"/>
    </source>
</evidence>
<feature type="domain" description="GHMP kinase C-terminal" evidence="12">
    <location>
        <begin position="217"/>
        <end position="269"/>
    </location>
</feature>
<evidence type="ECO:0000256" key="10">
    <source>
        <dbReference type="HAMAP-Rule" id="MF_00061"/>
    </source>
</evidence>
<dbReference type="RefSeq" id="WP_093915518.1">
    <property type="nucleotide sequence ID" value="NZ_FPAJ01000002.1"/>
</dbReference>
<dbReference type="OrthoDB" id="9809438at2"/>
<dbReference type="InterPro" id="IPR004424">
    <property type="entry name" value="IspE"/>
</dbReference>
<organism evidence="13 14">
    <name type="scientific">Sulfitobacter marinus</name>
    <dbReference type="NCBI Taxonomy" id="394264"/>
    <lineage>
        <taxon>Bacteria</taxon>
        <taxon>Pseudomonadati</taxon>
        <taxon>Pseudomonadota</taxon>
        <taxon>Alphaproteobacteria</taxon>
        <taxon>Rhodobacterales</taxon>
        <taxon>Roseobacteraceae</taxon>
        <taxon>Sulfitobacter</taxon>
    </lineage>
</organism>
<gene>
    <name evidence="10" type="primary">ispE</name>
    <name evidence="13" type="ORF">SAMN04488040_1259</name>
</gene>
<feature type="domain" description="GHMP kinase N-terminal" evidence="11">
    <location>
        <begin position="76"/>
        <end position="141"/>
    </location>
</feature>
<evidence type="ECO:0000256" key="4">
    <source>
        <dbReference type="ARBA" id="ARBA00022679"/>
    </source>
</evidence>
<evidence type="ECO:0000256" key="1">
    <source>
        <dbReference type="ARBA" id="ARBA00009684"/>
    </source>
</evidence>
<comment type="function">
    <text evidence="10">Catalyzes the phosphorylation of the position 2 hydroxy group of 4-diphosphocytidyl-2C-methyl-D-erythritol.</text>
</comment>
<dbReference type="GO" id="GO:0050515">
    <property type="term" value="F:4-(cytidine 5'-diphospho)-2-C-methyl-D-erythritol kinase activity"/>
    <property type="evidence" value="ECO:0007669"/>
    <property type="project" value="UniProtKB-UniRule"/>
</dbReference>
<comment type="similarity">
    <text evidence="1 10">Belongs to the GHMP kinase family. IspE subfamily.</text>
</comment>
<dbReference type="PIRSF" id="PIRSF010376">
    <property type="entry name" value="IspE"/>
    <property type="match status" value="1"/>
</dbReference>
<dbReference type="HAMAP" id="MF_00061">
    <property type="entry name" value="IspE"/>
    <property type="match status" value="1"/>
</dbReference>
<dbReference type="EC" id="2.7.1.148" evidence="2 10"/>
<dbReference type="Pfam" id="PF00288">
    <property type="entry name" value="GHMP_kinases_N"/>
    <property type="match status" value="1"/>
</dbReference>
<dbReference type="Gene3D" id="3.30.70.890">
    <property type="entry name" value="GHMP kinase, C-terminal domain"/>
    <property type="match status" value="1"/>
</dbReference>
<dbReference type="PANTHER" id="PTHR43527">
    <property type="entry name" value="4-DIPHOSPHOCYTIDYL-2-C-METHYL-D-ERYTHRITOL KINASE, CHLOROPLASTIC"/>
    <property type="match status" value="1"/>
</dbReference>
<feature type="active site" evidence="10">
    <location>
        <position position="139"/>
    </location>
</feature>
<reference evidence="14" key="1">
    <citation type="submission" date="2016-10" db="EMBL/GenBank/DDBJ databases">
        <authorList>
            <person name="Varghese N."/>
            <person name="Submissions S."/>
        </authorList>
    </citation>
    <scope>NUCLEOTIDE SEQUENCE [LARGE SCALE GENOMIC DNA]</scope>
    <source>
        <strain evidence="14">DSM 23422</strain>
    </source>
</reference>
<dbReference type="NCBIfam" id="TIGR00154">
    <property type="entry name" value="ispE"/>
    <property type="match status" value="1"/>
</dbReference>
<comment type="pathway">
    <text evidence="10">Isoprenoid biosynthesis; isopentenyl diphosphate biosynthesis via DXP pathway; isopentenyl diphosphate from 1-deoxy-D-xylulose 5-phosphate: step 3/6.</text>
</comment>
<dbReference type="InterPro" id="IPR013750">
    <property type="entry name" value="GHMP_kinase_C_dom"/>
</dbReference>
<feature type="binding site" evidence="10">
    <location>
        <begin position="102"/>
        <end position="112"/>
    </location>
    <ligand>
        <name>ATP</name>
        <dbReference type="ChEBI" id="CHEBI:30616"/>
    </ligand>
</feature>
<evidence type="ECO:0000256" key="6">
    <source>
        <dbReference type="ARBA" id="ARBA00022777"/>
    </source>
</evidence>
<keyword evidence="5 10" id="KW-0547">Nucleotide-binding</keyword>
<feature type="active site" evidence="10">
    <location>
        <position position="19"/>
    </location>
</feature>
<name>A0A1I6RIM6_9RHOB</name>
<evidence type="ECO:0000256" key="2">
    <source>
        <dbReference type="ARBA" id="ARBA00012052"/>
    </source>
</evidence>
<comment type="catalytic activity">
    <reaction evidence="10">
        <text>4-CDP-2-C-methyl-D-erythritol + ATP = 4-CDP-2-C-methyl-D-erythritol 2-phosphate + ADP + H(+)</text>
        <dbReference type="Rhea" id="RHEA:18437"/>
        <dbReference type="ChEBI" id="CHEBI:15378"/>
        <dbReference type="ChEBI" id="CHEBI:30616"/>
        <dbReference type="ChEBI" id="CHEBI:57823"/>
        <dbReference type="ChEBI" id="CHEBI:57919"/>
        <dbReference type="ChEBI" id="CHEBI:456216"/>
        <dbReference type="EC" id="2.7.1.148"/>
    </reaction>
</comment>
<dbReference type="SUPFAM" id="SSF55060">
    <property type="entry name" value="GHMP Kinase, C-terminal domain"/>
    <property type="match status" value="1"/>
</dbReference>
<evidence type="ECO:0000256" key="8">
    <source>
        <dbReference type="ARBA" id="ARBA00023229"/>
    </source>
</evidence>
<keyword evidence="6 10" id="KW-0418">Kinase</keyword>
<evidence type="ECO:0000256" key="9">
    <source>
        <dbReference type="ARBA" id="ARBA00032554"/>
    </source>
</evidence>
<dbReference type="InterPro" id="IPR036554">
    <property type="entry name" value="GHMP_kinase_C_sf"/>
</dbReference>
<sequence length="285" mass="29949">MRTNSAALGASVSKPAWAKVNLSLHVTGQRADGYHLLDSLAVRAAVGDTLSVVPSPRLELFVEGPYADGVPLDDRNLVIRAARLLDPDATRGARLVLTKVLPTAAGIGGGSADAATALKLLSNHWDVPIPEDVASLGADVPVCLHDAPQRMRGVGEILTPLPPLPPCWLVLVNPNKSVSTPEVFKRLVSRHNEPMPDSIPAFDSAQGFAAWLSTQRNDLEQAALGVVPEIAACLAALDDALLARMSGSGATCFGLYASEQAANHAAGRIDHAHPGWWVSAAEVLR</sequence>
<accession>A0A1I6RIM6</accession>
<evidence type="ECO:0000313" key="14">
    <source>
        <dbReference type="Proteomes" id="UP000199239"/>
    </source>
</evidence>
<keyword evidence="14" id="KW-1185">Reference proteome</keyword>
<evidence type="ECO:0000313" key="13">
    <source>
        <dbReference type="EMBL" id="SFS64338.1"/>
    </source>
</evidence>
<dbReference type="GO" id="GO:0005524">
    <property type="term" value="F:ATP binding"/>
    <property type="evidence" value="ECO:0007669"/>
    <property type="project" value="UniProtKB-UniRule"/>
</dbReference>
<proteinExistence type="inferred from homology"/>
<keyword evidence="7 10" id="KW-0067">ATP-binding</keyword>
<dbReference type="AlphaFoldDB" id="A0A1I6RIM6"/>
<dbReference type="Proteomes" id="UP000199239">
    <property type="component" value="Unassembled WGS sequence"/>
</dbReference>
<dbReference type="InterPro" id="IPR020568">
    <property type="entry name" value="Ribosomal_Su5_D2-typ_SF"/>
</dbReference>
<dbReference type="PANTHER" id="PTHR43527:SF2">
    <property type="entry name" value="4-DIPHOSPHOCYTIDYL-2-C-METHYL-D-ERYTHRITOL KINASE, CHLOROPLASTIC"/>
    <property type="match status" value="1"/>
</dbReference>
<dbReference type="NCBIfam" id="NF011202">
    <property type="entry name" value="PRK14608.1"/>
    <property type="match status" value="1"/>
</dbReference>
<dbReference type="EMBL" id="FPAJ01000002">
    <property type="protein sequence ID" value="SFS64338.1"/>
    <property type="molecule type" value="Genomic_DNA"/>
</dbReference>
<keyword evidence="4 10" id="KW-0808">Transferase</keyword>
<dbReference type="GO" id="GO:0019288">
    <property type="term" value="P:isopentenyl diphosphate biosynthetic process, methylerythritol 4-phosphate pathway"/>
    <property type="evidence" value="ECO:0007669"/>
    <property type="project" value="UniProtKB-UniRule"/>
</dbReference>
<dbReference type="UniPathway" id="UPA00056">
    <property type="reaction ID" value="UER00094"/>
</dbReference>
<keyword evidence="8 10" id="KW-0414">Isoprene biosynthesis</keyword>
<protein>
    <recommendedName>
        <fullName evidence="3 10">4-diphosphocytidyl-2-C-methyl-D-erythritol kinase</fullName>
        <shortName evidence="10">CMK</shortName>
        <ecNumber evidence="2 10">2.7.1.148</ecNumber>
    </recommendedName>
    <alternativeName>
        <fullName evidence="9 10">4-(cytidine-5'-diphospho)-2-C-methyl-D-erythritol kinase</fullName>
    </alternativeName>
</protein>
<evidence type="ECO:0000256" key="7">
    <source>
        <dbReference type="ARBA" id="ARBA00022840"/>
    </source>
</evidence>
<dbReference type="InterPro" id="IPR014721">
    <property type="entry name" value="Ribsml_uS5_D2-typ_fold_subgr"/>
</dbReference>
<dbReference type="SUPFAM" id="SSF54211">
    <property type="entry name" value="Ribosomal protein S5 domain 2-like"/>
    <property type="match status" value="1"/>
</dbReference>
<dbReference type="Pfam" id="PF08544">
    <property type="entry name" value="GHMP_kinases_C"/>
    <property type="match status" value="1"/>
</dbReference>
<evidence type="ECO:0000259" key="12">
    <source>
        <dbReference type="Pfam" id="PF08544"/>
    </source>
</evidence>